<dbReference type="PROSITE" id="PS50297">
    <property type="entry name" value="ANK_REP_REGION"/>
    <property type="match status" value="1"/>
</dbReference>
<dbReference type="EMBL" id="CAXKWB010021593">
    <property type="protein sequence ID" value="CAL4123292.1"/>
    <property type="molecule type" value="Genomic_DNA"/>
</dbReference>
<dbReference type="PANTHER" id="PTHR24171">
    <property type="entry name" value="ANKYRIN REPEAT DOMAIN-CONTAINING PROTEIN 39-RELATED"/>
    <property type="match status" value="1"/>
</dbReference>
<protein>
    <recommendedName>
        <fullName evidence="6">Ankyrin</fullName>
    </recommendedName>
</protein>
<comment type="caution">
    <text evidence="4">The sequence shown here is derived from an EMBL/GenBank/DDBJ whole genome shotgun (WGS) entry which is preliminary data.</text>
</comment>
<evidence type="ECO:0000313" key="4">
    <source>
        <dbReference type="EMBL" id="CAL4123292.1"/>
    </source>
</evidence>
<reference evidence="4 5" key="1">
    <citation type="submission" date="2024-05" db="EMBL/GenBank/DDBJ databases">
        <authorList>
            <person name="Wallberg A."/>
        </authorList>
    </citation>
    <scope>NUCLEOTIDE SEQUENCE [LARGE SCALE GENOMIC DNA]</scope>
</reference>
<dbReference type="SUPFAM" id="SSF48403">
    <property type="entry name" value="Ankyrin repeat"/>
    <property type="match status" value="1"/>
</dbReference>
<keyword evidence="2 3" id="KW-0040">ANK repeat</keyword>
<dbReference type="PROSITE" id="PS50088">
    <property type="entry name" value="ANK_REPEAT"/>
    <property type="match status" value="1"/>
</dbReference>
<proteinExistence type="predicted"/>
<evidence type="ECO:0008006" key="6">
    <source>
        <dbReference type="Google" id="ProtNLM"/>
    </source>
</evidence>
<dbReference type="Pfam" id="PF00023">
    <property type="entry name" value="Ank"/>
    <property type="match status" value="1"/>
</dbReference>
<gene>
    <name evidence="4" type="ORF">MNOR_LOCUS23958</name>
</gene>
<dbReference type="Proteomes" id="UP001497623">
    <property type="component" value="Unassembled WGS sequence"/>
</dbReference>
<organism evidence="4 5">
    <name type="scientific">Meganyctiphanes norvegica</name>
    <name type="common">Northern krill</name>
    <name type="synonym">Thysanopoda norvegica</name>
    <dbReference type="NCBI Taxonomy" id="48144"/>
    <lineage>
        <taxon>Eukaryota</taxon>
        <taxon>Metazoa</taxon>
        <taxon>Ecdysozoa</taxon>
        <taxon>Arthropoda</taxon>
        <taxon>Crustacea</taxon>
        <taxon>Multicrustacea</taxon>
        <taxon>Malacostraca</taxon>
        <taxon>Eumalacostraca</taxon>
        <taxon>Eucarida</taxon>
        <taxon>Euphausiacea</taxon>
        <taxon>Euphausiidae</taxon>
        <taxon>Meganyctiphanes</taxon>
    </lineage>
</organism>
<dbReference type="Pfam" id="PF12796">
    <property type="entry name" value="Ank_2"/>
    <property type="match status" value="2"/>
</dbReference>
<sequence>MLNVFVFQDLLVNAVKARDVTGVTVALQKGADPNTTCSWKCSWPQATNTGDTVLYYAVVQQDTAVVKALLREENINIDKCDDDRPTALYNAIVNSNYAIAELLLLKGANPDRSSGHDCNTPLRAAIMKGNKQMVALLLQHKASVDLASGHYGRPPLFEAMLRAWKQLGICQLLLQHNANPDAKDGYGRPTLAVAAKLGYLGICRLLLQHNANPNGIRGYNSIYIAARNCRRDVIELIMEYHGDPQLPLDGSSHAAADVARAYGHNDLANWLCKQRKLTYRDAEDVGPSGTYRNESGLVFFHISSILENLSMISFILTILYQLEK</sequence>
<evidence type="ECO:0000256" key="3">
    <source>
        <dbReference type="PROSITE-ProRule" id="PRU00023"/>
    </source>
</evidence>
<dbReference type="AlphaFoldDB" id="A0AAV2RGV4"/>
<accession>A0AAV2RGV4</accession>
<evidence type="ECO:0000313" key="5">
    <source>
        <dbReference type="Proteomes" id="UP001497623"/>
    </source>
</evidence>
<dbReference type="InterPro" id="IPR036770">
    <property type="entry name" value="Ankyrin_rpt-contain_sf"/>
</dbReference>
<keyword evidence="1" id="KW-0677">Repeat</keyword>
<evidence type="ECO:0000256" key="2">
    <source>
        <dbReference type="ARBA" id="ARBA00023043"/>
    </source>
</evidence>
<dbReference type="InterPro" id="IPR002110">
    <property type="entry name" value="Ankyrin_rpt"/>
</dbReference>
<dbReference type="SMART" id="SM00248">
    <property type="entry name" value="ANK"/>
    <property type="match status" value="6"/>
</dbReference>
<name>A0AAV2RGV4_MEGNR</name>
<evidence type="ECO:0000256" key="1">
    <source>
        <dbReference type="ARBA" id="ARBA00022737"/>
    </source>
</evidence>
<keyword evidence="5" id="KW-1185">Reference proteome</keyword>
<feature type="repeat" description="ANK" evidence="3">
    <location>
        <begin position="117"/>
        <end position="149"/>
    </location>
</feature>
<dbReference type="Gene3D" id="1.25.40.20">
    <property type="entry name" value="Ankyrin repeat-containing domain"/>
    <property type="match status" value="2"/>
</dbReference>